<reference evidence="1 2" key="1">
    <citation type="submission" date="2020-04" db="EMBL/GenBank/DDBJ databases">
        <title>Luteolibacter sp. G-1-1-1 isolated from soil.</title>
        <authorList>
            <person name="Dahal R.H."/>
        </authorList>
    </citation>
    <scope>NUCLEOTIDE SEQUENCE [LARGE SCALE GENOMIC DNA]</scope>
    <source>
        <strain evidence="1 2">G-1-1-1</strain>
    </source>
</reference>
<dbReference type="KEGG" id="luo:HHL09_16085"/>
<protein>
    <recommendedName>
        <fullName evidence="3">Hyalin</fullName>
    </recommendedName>
</protein>
<sequence length="843" mass="90802">MVFSAWSESQGQELWISDGTTKGTRMIKDIRPGHESSSPSRFHTIGNKVYFSADDGSNGIELWCSDGTEAGTYLVKDFVSYFDGSPVPLAASSSKLWLMALGPGFGWSWDRPSLWVTDGTEEGTSELNPLIWPQDETFPYREFEGVEHPAMLGETLLFVVNQRNIWKSDGTIAGTVPVVELSSESNSRVTSLVVDGDHWFAGFRDGLGNGSLWRGNDQLGIAEALVPPSIPSGWSSAGEFTPFGGRLAFNLSGVDSQSWLCFRDHASGEFSQIPVGSDPAYDFMVSGNLLFFTTGKGVAGGKLWRSDGTSSGTYPLKGFRQGYSGPILHDLTPAANGIYFRANDGQHGAELWFSDGSVAGTRLVADLGPGADSSSPSFLEVAGERLFFSSYFALPAGSLWQTNGTSEGTRPLMKPQKLNGSSISLEWYERTAAGSGKKVFFRANDGRHGEELWVTNGTRVGTKMIRDIMSGEENSDPVTVTPFGKGVLFRARNKDHGWDVWFSDGSRKGTRPLTSNGGSEGLTDPFAVVGKTAYFEFDEAGEDGLLWQTDGSPEGTFPVTVADGLMLSPYHRSPMAQVGETLYLGADDGIHGAELWALIQGTPRLVKDLRPGASGSSLSLFTAVGRRLAFFVGSRSSRGSELWTSDGTEAGTVKVAEGFSEVSASTGLGDIHLFLADDKQHGNEWWRSDGTPEGTFILKDIAEGSGQRSLEYTSAMYAVGDDAMYFVADDGAAYGEELWKTDGTPEGTTIVADLKAGFGSSSPAELLFFNRRLFFAADDGVNGRNIWSTTGTAESCFMHAARNGTDADPLMITPLGDRLFFFARSVGKGIEPHALRPSPENAR</sequence>
<accession>A0A858RMN2</accession>
<gene>
    <name evidence="1" type="ORF">HHL09_16085</name>
</gene>
<organism evidence="1 2">
    <name type="scientific">Luteolibacter luteus</name>
    <dbReference type="NCBI Taxonomy" id="2728835"/>
    <lineage>
        <taxon>Bacteria</taxon>
        <taxon>Pseudomonadati</taxon>
        <taxon>Verrucomicrobiota</taxon>
        <taxon>Verrucomicrobiia</taxon>
        <taxon>Verrucomicrobiales</taxon>
        <taxon>Verrucomicrobiaceae</taxon>
        <taxon>Luteolibacter</taxon>
    </lineage>
</organism>
<dbReference type="Proteomes" id="UP000501812">
    <property type="component" value="Chromosome"/>
</dbReference>
<dbReference type="AlphaFoldDB" id="A0A858RMN2"/>
<evidence type="ECO:0008006" key="3">
    <source>
        <dbReference type="Google" id="ProtNLM"/>
    </source>
</evidence>
<dbReference type="SUPFAM" id="SSF69304">
    <property type="entry name" value="Tricorn protease N-terminal domain"/>
    <property type="match status" value="1"/>
</dbReference>
<proteinExistence type="predicted"/>
<evidence type="ECO:0000313" key="1">
    <source>
        <dbReference type="EMBL" id="QJE97243.1"/>
    </source>
</evidence>
<evidence type="ECO:0000313" key="2">
    <source>
        <dbReference type="Proteomes" id="UP000501812"/>
    </source>
</evidence>
<name>A0A858RMN2_9BACT</name>
<dbReference type="EMBL" id="CP051774">
    <property type="protein sequence ID" value="QJE97243.1"/>
    <property type="molecule type" value="Genomic_DNA"/>
</dbReference>
<keyword evidence="2" id="KW-1185">Reference proteome</keyword>